<dbReference type="Proteomes" id="UP001181622">
    <property type="component" value="Unassembled WGS sequence"/>
</dbReference>
<name>A0ABU1DIC8_9HYPH</name>
<feature type="domain" description="ATP-grasp" evidence="2">
    <location>
        <begin position="98"/>
        <end position="295"/>
    </location>
</feature>
<evidence type="ECO:0000259" key="2">
    <source>
        <dbReference type="PROSITE" id="PS50975"/>
    </source>
</evidence>
<dbReference type="InterPro" id="IPR003806">
    <property type="entry name" value="ATP-grasp_PylC-type"/>
</dbReference>
<proteinExistence type="predicted"/>
<keyword evidence="1" id="KW-0547">Nucleotide-binding</keyword>
<sequence length="393" mass="41063">MSSPARSRPDRYDIAVVALSARALAASARKAGLSALAIDLFADADTREHAALAVCARPSRTGLGFDRRSLPGALEAHAPEGLPVVLGTGFEHAPALMRAIARRNPIAGADADMVATLKDPKRFDVLLTSLSIPHPQVGGETRKEDEQLSKRVGASGGAHIRRGATSAGRGRYLQTYVRGRSVSALFLADGRRAAILGFSEQWTDPTDLSPFRYGGAVGPVALEDELSDAIGKALMRIVAATGLVGLASADLILPQNGDAPDFMLLEINPRPGATLDVFDRDDGPSLLGLHLEACAGRLPQGYPTPNDARAAATVYADRPLRVAARLRPLWTADWPSCDETVPVGAPVCTVLAAAASPPAARALVLERRAALLESLGAALPAPEIVTVKAMAPA</sequence>
<dbReference type="EMBL" id="JADBEO010000033">
    <property type="protein sequence ID" value="MDR4307821.1"/>
    <property type="molecule type" value="Genomic_DNA"/>
</dbReference>
<dbReference type="RefSeq" id="WP_309393054.1">
    <property type="nucleotide sequence ID" value="NZ_JADBEO010000033.1"/>
</dbReference>
<accession>A0ABU1DIC8</accession>
<dbReference type="Pfam" id="PF02655">
    <property type="entry name" value="ATP-grasp_3"/>
    <property type="match status" value="1"/>
</dbReference>
<protein>
    <submittedName>
        <fullName evidence="3">ATP-grasp domain-containing protein</fullName>
    </submittedName>
</protein>
<comment type="caution">
    <text evidence="3">The sequence shown here is derived from an EMBL/GenBank/DDBJ whole genome shotgun (WGS) entry which is preliminary data.</text>
</comment>
<evidence type="ECO:0000256" key="1">
    <source>
        <dbReference type="PROSITE-ProRule" id="PRU00409"/>
    </source>
</evidence>
<dbReference type="Gene3D" id="3.30.470.20">
    <property type="entry name" value="ATP-grasp fold, B domain"/>
    <property type="match status" value="1"/>
</dbReference>
<evidence type="ECO:0000313" key="3">
    <source>
        <dbReference type="EMBL" id="MDR4307821.1"/>
    </source>
</evidence>
<dbReference type="SUPFAM" id="SSF56059">
    <property type="entry name" value="Glutathione synthetase ATP-binding domain-like"/>
    <property type="match status" value="1"/>
</dbReference>
<keyword evidence="1" id="KW-0067">ATP-binding</keyword>
<organism evidence="3 4">
    <name type="scientific">Chelatococcus sambhunathii</name>
    <dbReference type="NCBI Taxonomy" id="363953"/>
    <lineage>
        <taxon>Bacteria</taxon>
        <taxon>Pseudomonadati</taxon>
        <taxon>Pseudomonadota</taxon>
        <taxon>Alphaproteobacteria</taxon>
        <taxon>Hyphomicrobiales</taxon>
        <taxon>Chelatococcaceae</taxon>
        <taxon>Chelatococcus</taxon>
    </lineage>
</organism>
<gene>
    <name evidence="3" type="ORF">IHQ68_14450</name>
</gene>
<reference evidence="3" key="1">
    <citation type="submission" date="2020-10" db="EMBL/GenBank/DDBJ databases">
        <authorList>
            <person name="Abbas A."/>
            <person name="Razzaq R."/>
            <person name="Waqas M."/>
            <person name="Abbas N."/>
            <person name="Nielsen T.K."/>
            <person name="Hansen L.H."/>
            <person name="Hussain S."/>
            <person name="Shahid M."/>
        </authorList>
    </citation>
    <scope>NUCLEOTIDE SEQUENCE</scope>
    <source>
        <strain evidence="3">S14</strain>
    </source>
</reference>
<dbReference type="PIRSF" id="PIRSF016817">
    <property type="entry name" value="UCP016817_carboligase"/>
    <property type="match status" value="1"/>
</dbReference>
<dbReference type="InterPro" id="IPR016677">
    <property type="entry name" value="UCP016817_carboligase"/>
</dbReference>
<dbReference type="InterPro" id="IPR011761">
    <property type="entry name" value="ATP-grasp"/>
</dbReference>
<dbReference type="PROSITE" id="PS50975">
    <property type="entry name" value="ATP_GRASP"/>
    <property type="match status" value="1"/>
</dbReference>
<keyword evidence="4" id="KW-1185">Reference proteome</keyword>
<evidence type="ECO:0000313" key="4">
    <source>
        <dbReference type="Proteomes" id="UP001181622"/>
    </source>
</evidence>